<feature type="domain" description="Ricin B lectin" evidence="3">
    <location>
        <begin position="1814"/>
        <end position="1950"/>
    </location>
</feature>
<feature type="domain" description="Ricin B lectin" evidence="3">
    <location>
        <begin position="365"/>
        <end position="498"/>
    </location>
</feature>
<evidence type="ECO:0000313" key="4">
    <source>
        <dbReference type="EMBL" id="KAG1316055.1"/>
    </source>
</evidence>
<feature type="region of interest" description="Disordered" evidence="2">
    <location>
        <begin position="3789"/>
        <end position="3813"/>
    </location>
</feature>
<evidence type="ECO:0000259" key="3">
    <source>
        <dbReference type="SMART" id="SM00458"/>
    </source>
</evidence>
<feature type="domain" description="Ricin B lectin" evidence="3">
    <location>
        <begin position="1426"/>
        <end position="1565"/>
    </location>
</feature>
<feature type="compositionally biased region" description="Polar residues" evidence="2">
    <location>
        <begin position="2602"/>
        <end position="2612"/>
    </location>
</feature>
<dbReference type="InterPro" id="IPR000772">
    <property type="entry name" value="Ricin_B_lectin"/>
</dbReference>
<protein>
    <recommendedName>
        <fullName evidence="3">Ricin B lectin domain-containing protein</fullName>
    </recommendedName>
</protein>
<dbReference type="PROSITE" id="PS50231">
    <property type="entry name" value="RICIN_B_LECTIN"/>
    <property type="match status" value="5"/>
</dbReference>
<dbReference type="PANTHER" id="PTHR23138">
    <property type="entry name" value="RAN BINDING PROTEIN"/>
    <property type="match status" value="1"/>
</dbReference>
<dbReference type="InterPro" id="IPR045255">
    <property type="entry name" value="RanBP1-like"/>
</dbReference>
<comment type="caution">
    <text evidence="4">The sequence shown here is derived from an EMBL/GenBank/DDBJ whole genome shotgun (WGS) entry which is preliminary data.</text>
</comment>
<feature type="compositionally biased region" description="Acidic residues" evidence="2">
    <location>
        <begin position="1269"/>
        <end position="1314"/>
    </location>
</feature>
<feature type="region of interest" description="Disordered" evidence="2">
    <location>
        <begin position="1349"/>
        <end position="1370"/>
    </location>
</feature>
<keyword evidence="1" id="KW-0175">Coiled coil</keyword>
<gene>
    <name evidence="4" type="ORF">G6F64_000150</name>
</gene>
<name>A0A9P7BY05_RHIOR</name>
<reference evidence="4" key="1">
    <citation type="journal article" date="2020" name="Microb. Genom.">
        <title>Genetic diversity of clinical and environmental Mucorales isolates obtained from an investigation of mucormycosis cases among solid organ transplant recipients.</title>
        <authorList>
            <person name="Nguyen M.H."/>
            <person name="Kaul D."/>
            <person name="Muto C."/>
            <person name="Cheng S.J."/>
            <person name="Richter R.A."/>
            <person name="Bruno V.M."/>
            <person name="Liu G."/>
            <person name="Beyhan S."/>
            <person name="Sundermann A.J."/>
            <person name="Mounaud S."/>
            <person name="Pasculle A.W."/>
            <person name="Nierman W.C."/>
            <person name="Driscoll E."/>
            <person name="Cumbie R."/>
            <person name="Clancy C.J."/>
            <person name="Dupont C.L."/>
        </authorList>
    </citation>
    <scope>NUCLEOTIDE SEQUENCE</scope>
    <source>
        <strain evidence="4">GL11</strain>
    </source>
</reference>
<keyword evidence="5" id="KW-1185">Reference proteome</keyword>
<feature type="coiled-coil region" evidence="1">
    <location>
        <begin position="4445"/>
        <end position="4472"/>
    </location>
</feature>
<feature type="region of interest" description="Disordered" evidence="2">
    <location>
        <begin position="4758"/>
        <end position="4779"/>
    </location>
</feature>
<dbReference type="Gene3D" id="2.80.10.50">
    <property type="match status" value="6"/>
</dbReference>
<feature type="region of interest" description="Disordered" evidence="2">
    <location>
        <begin position="1265"/>
        <end position="1324"/>
    </location>
</feature>
<feature type="domain" description="Ricin B lectin" evidence="3">
    <location>
        <begin position="886"/>
        <end position="1022"/>
    </location>
</feature>
<evidence type="ECO:0000256" key="2">
    <source>
        <dbReference type="SAM" id="MobiDB-lite"/>
    </source>
</evidence>
<dbReference type="CDD" id="cd23454">
    <property type="entry name" value="beta-trefoil_Ricin_GllA-1"/>
    <property type="match status" value="3"/>
</dbReference>
<proteinExistence type="predicted"/>
<feature type="compositionally biased region" description="Polar residues" evidence="2">
    <location>
        <begin position="1351"/>
        <end position="1367"/>
    </location>
</feature>
<evidence type="ECO:0000256" key="1">
    <source>
        <dbReference type="SAM" id="Coils"/>
    </source>
</evidence>
<sequence>MTSFPEGWFLVKNLNNGYVLSIEKSAVGEPVVIASVRNKDIESQLWQYGEDKRLHNKKTGYVLDIAKGAAKAGSNVVLQNDTNSTDGQTFGISPEGHIHIIKNPSLVLGIKDSFFTRREGQHVHLQLVDKKNFKERKEQRWELVTPSKRHSFVGSVLSGSVDSFKRTISNASLGSAISLIHDDDDDSHLDESAHLDQFPESEFLIKSELTGHFVSIDAASLNGSGSKVCLEPLRKDNYESQLWHYDAITHRLINKGSGLAMSAEDMADEAFVSQSASMTEQDLAAQAWAIGPSGSIRLKHKPQFLLGFKKDTWFSLGREAPTNVLVQKADARVHSYQKFILALPIFKKKTTEIVSATEQIGVFPEGYFFIKNQKHGLVISVLETDKLAAHVVAAPLDSQNYNRQLWMHKDGFLINKASQFVLDVRGGCITSGSQLCQYKQKTEGYENQQWGLSVEGYIHAKTHQTMVLALDKQVGDKPSVALAHKKTPDHEEQRWNFVLPVFKHKSTTVTEKSVQKSVIHHHYAQYPSGWFFIRSFVDSNTNEAPFVLTANSSNETVSLVKVSKDEWRYQLWMHWNGVLINFATQLAVDVSTLAAGATLRQELRQASATTQKWSLTTEGYLVHGSNVALALIPERQASGDYTLVLSEQAKPEHRWGLLTPQTQVENGLQVLQSWKTTLLTECKKVKGQYVQKVVHRIADWPEDTFYISAQDGLGLVPEKLESYATVVVRKLEFGHYEQFKWSFRDGYLVHVTTGLVLHASDDLVSGSELQIRERLVTDKETIDPRQRWIVKTDGSIVSETKSNLGFSLLKQGADYHVQLVYVSSQSEHYNWGFAHGRYETRYSSVYKKDMTVLTRLERILLTVRLSQVNSDKVKVVTRQLGVFPQNWFYVRSKADSSLVLTAPDKKEGSKLTLSKIDYKIFRRQLWHVEDSDSLVNLESGYVIDVAGGALEAGSDIIQWHKKFLKRQRKNQIWGLSVDGHIRPKAHPGLVLGAKGNRAEDGVQVQLQTRGALDLEYQRWSFAIPIFGRPNGPTSVGILEGSHSDIYVESVNENSSIETISSECCERTEKITIVRRWGLFPQGGFFIRSTYGDQHLALTVERKARTDGQGRTEYEVALRPIDFKEYKWSYWTFEDGHLIHPHTGLALDATPTKGVLLEDGLQSSLFVREKSMSLYQFWSLTASGEVHLKSDQRMVIGVSSANRITVSGAQVGLRQLHVRKSVNAKGQQEASLKSESWLQWTFSKPVFGTRKTTVVQEASAAIVSAVTADDSSEQEIESFSDETLEVQESEESSDEYSPEVDSEEDEESDSEDEEESPSKQDTSALDKLNLVGNLGIATAGATILAGAATTAKPASTKVTEAPVSQVSAGVTEAREKQEVVKTGGSIAKKTSQIKREESFHLSYSYVPSGYEKVVRYKPYQKSFFPVDGYFMIKSYLHGYVLDVANNEARDGSYIVLSPIKVTNFASQLWSFRAGRLVNLKGHNLVLDASLNDTVVAGERVGLSTQKTSVGISDQHWEFDYESGVIHLAGKRNLVLSVKELEPATEKTGRIDLFIQEEKSHQKSHFARAEQRWEVLLPALVPADQTKNKTVESKYTIVEGGKVAAISSSLSAVLAFEWLKATFHHKMAHDNQWPSTENFFFVRIGNENAYLCSGSSVNDNVTFAPLGQREDHKRFLWAYVNGYLVNYKYMLRLVFDKSTNKLTLSSNTDTLNQVFSITSQGVLSLKVDSETIYFTITTTSVGKTEFQLTTCSEAESTSTQYPVQLHIPVFSNHQVEKEANVALSTITTWIHTSQKVITTTTTTTRSYRYGVFPNSTWFFIIANTKSDESLVLAAKNNSNVEGANLVLKKLSFEDYKSQLWTFRDDTLVNYGSKLVIDVHEGAIENALIKLSSESGLGTQKWSLTAEGRIYLDSYSGYTLGIRQSDTLVEETELVLLQYDESKSAQAITWRFSVPVFGKKPVSSTASMTSAIESNSSSVEEGIMIETLKEVQFKVEEVFAKKPKYTNKPAAPTKSEVVKDKQEEHHDAHDILANVGIVSGAVAAGAAVIGVASKIMDKLDVEDCEKDTKVTTLPQKKDTKKPSKKEKANTETVIVRRSKRTSAQIVQESHAIVRAWKIVFIQRIHRCTTKAQLIETIEESREELFRRLDEHLRVYTSVEHMVSGSLPQWHVSIEQVKELYRARVFERFLDRLNHEEINSAAELDFDSVVSSATEEVNRHYESVIEEQKKIQTEVATDVQGVTETSNSEVDAHEHILLTVDTIKVKTRYWLIGLYETISIAKKNGSSEEEINSIVENSRKQLSAELSEIKASTVSHIEKSSSALSAKKSSIVNTVEKAISQTETVISKQVSAVGSEKHYEVNEEYWLEVTRTSEERLSSELKVYQTAITQEVSEVQTSQISKSDQAEISVVLDEKMVSVAQETVTTKLIETKTKLTSWFTEVTQQISWILESSTSNESMKQDTLDIVNAAQIELATRIEEAKLVLRTYYAHLTYLSWAERRRIEYSLDNIKTSLTANIAHFKQSIEKHEVTKEEITRFSEYSFGATVSRVISLDVETIVSKITKVKETTTVVNTVETKKAEDNKIAIISEKKQTEAAQVDTTKVNVSKSQESQKVNVDQKTDISKAQGSQKVNVDQKSQDKVKVDQKTEDKVKVDQTKVTKIEDKKQVTEDKTSSAGGKTALTAIGAAAAAMASAAIYHHHEGKETQEKKQDSGAVVEKPDVTHANVVVGKNTETLHDQKKTNTTTKQEKSETLVAVYNQVDITVQNWLTTLNKRMIECAQKKSDNVQEEIDTIVYESQQELVVAIEKAKRTTTSVIGTSQTSFHDTLAWIRSTIWTQTAEVKRVAYEVASSSETDITVLEEKLASIKDTTLSKVTTAIEKSKSSASAIHLVGHESAATIAAGKKFEGADYSKTSHGEYVEKTKVSVGILIEETRSTIQRTLNELAISISERRKQGGENVQADVEAIMKKSREEITGYIQRSKTEFEKRITRTHQVTESSNKVEIELVNETNKKVQATLEQIQESVLVQVSKVEEVTITTTSTQVTDVEYSNKLSSACHEAYERIDASLSVSEVIIGHHVEVVAESVEHATTTTTEENKETKKVSLGVEYGLLVVAETTKSVSTQITQLIERIHHQVTSNKDTAEQDVKTFVTESNVEIDRVFDEAKTKIEYELSMVASHEKVEEEHFLAVIEDLRESAKKRVSQVHEVAITEKEETKVVSERLLQIAEESRHEISSHFKSFKESVVEKTEKVKESAHQGISVTRPSTAPTTVTHAEQEKDHESKVDLAKKVLAGSAAVAAGTAIAVEVAKKVSAHKEKVEQEEKVKQQTVEVVEDIKVQFNKWISTLTETVITQSKQSQASQEEISITIEKSKNEFLEVIQKTKTSTVITEQHQQEILSWVEQTVTSQATRIQEIVVSSSTSTVVDIESRLEVLKISTTQEVEKALEKVKDVKSSTIKFVGSTVEQLKQKESALLDVKSELSLVVHDVRASVVTFFKKFTSSVISRVQQGGDNVSKDVAILVADTRKEVTSYIENVKNTATKKLSALETKSTVSVISVAALSGIATAELISVLKKTEEILVERINNVHSTVWYVKKDQDMTEIVQKITTIETETTTEISEKIDHSHYGFVAGIAEHHQAGHIATTEVEHHDEDHLKASLTIQEVKVTIREWLRAVAEKVSICSQNGQSSEEIESVVTQETTRIFEYIDSTVIKISGHLKSEEKIQGLHSTIEKVKSTITKGTTEIKKIGVEFSGKSTGYGGFGQMSSVINEHERLISETLVIYESKTTVQKTQKQQEIKRKESQNENKRKGSQSEIKKKVETKTVVTVEYITTTIHTWLEELMVEVSEVAKREHDVAKVTNQINSIINEAKEFITIELDTVSKKVRQSKGDSAAIQELVNIIEWTRGMVLQSTTQIQQIGVNSAVSFSSTGGIDQMRPLISATETQIKVAIERCSKTIKINVECKPAYHEKYQVEKDCRKQEREKSDCDKKAKAEKKKAECEKKDKKKKAACAKKEKKKAECAKKEKKKLCDSKKETKAEESESESESESDSSSSDNDDSDSDNDRKKKAKKEIKKIVASGAVLSVSVIVREWYEQLIVDVSTRAKRGGSHVDSDIETIVKKATLTIVEKLRILSENAHNNLVDVSTVQQYRNSIEWAKNLVIQSSLQIQTIGVNSAISATSKTGGIEQMRPIIVSIQQQIDVETRRYKLISEKEKSAVQKVESKPVSSVEHKKNTEKVSNGKASVVARKEYCGKLETHISEVISESKVVVIAWYSQLIRDVSIRVHQGGNNVKKDVATIIEQSKSQLDETLKRTQKKFTSSIDVYEEDETFSVIESQIQETLQVVQKTAEKKVTQVQEITVKYQSESEVTERLSTILESSKVEVTEALDTTHKQAISVIKEETVQNESAVTIIETVEHVKSVVASWQTKLSEEIHAISIDETVHDKEEKINALVHEANTEIERVSQEAKTKISESCKSVKKISKSKQTELLTTIDYVHETFSTDVKKVQEVSVEAVKKSETNVKESISSVFESSRSKVDSFLTRTAAVVVGTAAGAVAVHAIDKKKHEKDKVEKKTGSKSEGQFSLTVRENVKAISLWFELFTQRISSSVRKQEGNVVEHITSVSKHAEQEISEIIAAARTDFVKRLSHENMDKEAYDYAVKHYEESLESAHMSILTEVTEVKKVAIEAHKAGKIEVLDIELNKLVKESTERITIAMGSSVSITHKAQSGKNSSASEGSVLHIEVEDDKEVVGEQNVEFERKEESVNVSHEEKAKKEKHDSNLEKVVAGSLAVGATAGAAVSIHEKNKKDQKKSEKQTVEKYESGVAAIENVQVTISEWFKTLVQKVSHASKSGASSEQIIVIVQESRTELTQLIDHVKAAGAAHCTSASDEQQFVSKIEWVSSVAQAQAVQIQQIGINASVSKSDLTSQMESLATASFHQIEVTLEQMKTSINFHQKINKISGKKSVKKAEQAAKQKVTTAVDKTKAAYGVVQETRVATVALLVSLSESIVTRIRHGGVSVEEDVHKIVETAEKEVTKIFEKSKRSSTEIDEKTRLQVENALTTVHKTVEEQITQIKTVTVQSVNSSASDSESVIGKVLEISKSSTQKVETEFTSVSETITTSLTVVSQTAQKTTESVQSWFSELNEKIMKLMDAGDCTAEEVQKNVDKAIAEAQVEMNTNITKIQKESTASENKSGEISSDHHLDVFFGNIKSSMEKQLNEVKTTVKGKSKIDKIILEEVLKTSQAKLKAEIDSHNDAVKQVTSVDHITGTQQQVDSQIENNRHDLYKDTIEKVAVGTAAVAAAAAAAIGFHKKSQKSEATSVEVINESSIQTVHVKVDTWFSTLTERVISRTKQGGQNVSADISEIVKSAQNELEVIINELKTEHKNETYVASDSRRTFSCTLEWIKTTAITQSTQIIEIVNHSSSSSIDLATQIENHISVTKQQIDGAFEVHKKTESSVTVKSSEEVKLTKEDADASTSVDVVSKDQKHENVVQIVTETREQTQKRISLETTVIVQERKTEITNWLVLLMESLTTIIHSHSDSIRRDIFTRLELAEKEIETYVQDTKQRFLSITSSSANSKVDAETQKLAVNSIKQSLDCIENIKATLIIQISVIREIITRIEVEDITVITERLHAVIDRAQQRVHHTLDSGIELAITSAFEGKVVTWTETATIPQSFKNVRVIAYDLAGSVVDYRKSLYKVWKRIITPKNDIVLSTMDFNAFVRDWFGAYTEVKQENYRNRRVVSDDVCLHEALVHILKRFYVKDSFNEAEIEELCDNWRKVGTYDDASIGIRRIKSQTAAKYATIAISDSFSTRTMIELAQSNCLCWHAQFSYDMFAAEASTASESLVKGTIGLLGLAHANELAIVSTNHQLISAAKKNGCHAVLIEREEQVQQQVEYDVKVDGLDVFGESVQSFLEHESMVQVWNDKDVPSTPTVWAQKIKGVFN</sequence>
<feature type="compositionally biased region" description="Basic and acidic residues" evidence="2">
    <location>
        <begin position="2633"/>
        <end position="2644"/>
    </location>
</feature>
<dbReference type="InterPro" id="IPR035992">
    <property type="entry name" value="Ricin_B-like_lectins"/>
</dbReference>
<dbReference type="OrthoDB" id="40579at2759"/>
<dbReference type="Proteomes" id="UP000716291">
    <property type="component" value="Unassembled WGS sequence"/>
</dbReference>
<feature type="domain" description="Ricin B lectin" evidence="3">
    <location>
        <begin position="7"/>
        <end position="144"/>
    </location>
</feature>
<feature type="region of interest" description="Disordered" evidence="2">
    <location>
        <begin position="4030"/>
        <end position="4068"/>
    </location>
</feature>
<feature type="compositionally biased region" description="Acidic residues" evidence="2">
    <location>
        <begin position="4039"/>
        <end position="4059"/>
    </location>
</feature>
<feature type="compositionally biased region" description="Basic and acidic residues" evidence="2">
    <location>
        <begin position="3791"/>
        <end position="3806"/>
    </location>
</feature>
<dbReference type="EMBL" id="JAANQT010000009">
    <property type="protein sequence ID" value="KAG1316055.1"/>
    <property type="molecule type" value="Genomic_DNA"/>
</dbReference>
<dbReference type="SUPFAM" id="SSF50370">
    <property type="entry name" value="Ricin B-like lectins"/>
    <property type="match status" value="7"/>
</dbReference>
<dbReference type="SMART" id="SM00458">
    <property type="entry name" value="RICIN"/>
    <property type="match status" value="5"/>
</dbReference>
<evidence type="ECO:0000313" key="5">
    <source>
        <dbReference type="Proteomes" id="UP000716291"/>
    </source>
</evidence>
<accession>A0A9P7BY05</accession>
<organism evidence="4 5">
    <name type="scientific">Rhizopus oryzae</name>
    <name type="common">Mucormycosis agent</name>
    <name type="synonym">Rhizopus arrhizus var. delemar</name>
    <dbReference type="NCBI Taxonomy" id="64495"/>
    <lineage>
        <taxon>Eukaryota</taxon>
        <taxon>Fungi</taxon>
        <taxon>Fungi incertae sedis</taxon>
        <taxon>Mucoromycota</taxon>
        <taxon>Mucoromycotina</taxon>
        <taxon>Mucoromycetes</taxon>
        <taxon>Mucorales</taxon>
        <taxon>Mucorineae</taxon>
        <taxon>Rhizopodaceae</taxon>
        <taxon>Rhizopus</taxon>
    </lineage>
</organism>
<feature type="region of interest" description="Disordered" evidence="2">
    <location>
        <begin position="2602"/>
        <end position="2644"/>
    </location>
</feature>